<evidence type="ECO:0000259" key="10">
    <source>
        <dbReference type="Pfam" id="PF12896"/>
    </source>
</evidence>
<evidence type="ECO:0000256" key="7">
    <source>
        <dbReference type="SAM" id="MobiDB-lite"/>
    </source>
</evidence>
<feature type="compositionally biased region" description="Acidic residues" evidence="7">
    <location>
        <begin position="778"/>
        <end position="788"/>
    </location>
</feature>
<comment type="pathway">
    <text evidence="6">Protein modification; protein ubiquitination.</text>
</comment>
<keyword evidence="8" id="KW-0472">Membrane</keyword>
<evidence type="ECO:0000259" key="11">
    <source>
        <dbReference type="Pfam" id="PF23405"/>
    </source>
</evidence>
<evidence type="ECO:0000313" key="12">
    <source>
        <dbReference type="Proteomes" id="UP000694941"/>
    </source>
</evidence>
<comment type="similarity">
    <text evidence="6">Belongs to the APC4 family.</text>
</comment>
<feature type="compositionally biased region" description="Basic and acidic residues" evidence="7">
    <location>
        <begin position="758"/>
        <end position="769"/>
    </location>
</feature>
<organism evidence="12 13">
    <name type="scientific">Limulus polyphemus</name>
    <name type="common">Atlantic horseshoe crab</name>
    <dbReference type="NCBI Taxonomy" id="6850"/>
    <lineage>
        <taxon>Eukaryota</taxon>
        <taxon>Metazoa</taxon>
        <taxon>Ecdysozoa</taxon>
        <taxon>Arthropoda</taxon>
        <taxon>Chelicerata</taxon>
        <taxon>Merostomata</taxon>
        <taxon>Xiphosura</taxon>
        <taxon>Limulidae</taxon>
        <taxon>Limulus</taxon>
    </lineage>
</organism>
<keyword evidence="4 6" id="KW-0833">Ubl conjugation pathway</keyword>
<evidence type="ECO:0000256" key="5">
    <source>
        <dbReference type="ARBA" id="ARBA00023306"/>
    </source>
</evidence>
<gene>
    <name evidence="13" type="primary">LOC106456951</name>
</gene>
<keyword evidence="8" id="KW-0812">Transmembrane</keyword>
<dbReference type="InterPro" id="IPR015943">
    <property type="entry name" value="WD40/YVTN_repeat-like_dom_sf"/>
</dbReference>
<feature type="domain" description="Anaphase-promoting complex subunit 4-like WD40" evidence="9">
    <location>
        <begin position="19"/>
        <end position="110"/>
    </location>
</feature>
<evidence type="ECO:0000259" key="9">
    <source>
        <dbReference type="Pfam" id="PF12894"/>
    </source>
</evidence>
<comment type="function">
    <text evidence="6">Component of the anaphase promoting complex/cyclosome (APC/C), a cell cycle-regulated E3 ubiquitin ligase that controls progression through mitosis and the G1 phase of the cell cycle.</text>
</comment>
<dbReference type="PANTHER" id="PTHR13260">
    <property type="entry name" value="ANAPHASE PROMOTING COMPLEX SUBUNIT 4 APC4"/>
    <property type="match status" value="1"/>
</dbReference>
<keyword evidence="2 6" id="KW-0132">Cell division</keyword>
<dbReference type="InterPro" id="IPR024790">
    <property type="entry name" value="APC4_long_dom"/>
</dbReference>
<feature type="transmembrane region" description="Helical" evidence="8">
    <location>
        <begin position="163"/>
        <end position="183"/>
    </location>
</feature>
<dbReference type="InterPro" id="IPR056358">
    <property type="entry name" value="APC4_C"/>
</dbReference>
<dbReference type="SUPFAM" id="SSF50978">
    <property type="entry name" value="WD40 repeat-like"/>
    <property type="match status" value="1"/>
</dbReference>
<feature type="region of interest" description="Disordered" evidence="7">
    <location>
        <begin position="745"/>
        <end position="788"/>
    </location>
</feature>
<dbReference type="GeneID" id="106456951"/>
<evidence type="ECO:0000256" key="2">
    <source>
        <dbReference type="ARBA" id="ARBA00022618"/>
    </source>
</evidence>
<name>A0ABM1AZM4_LIMPO</name>
<dbReference type="Proteomes" id="UP000694941">
    <property type="component" value="Unplaced"/>
</dbReference>
<reference evidence="13" key="1">
    <citation type="submission" date="2025-08" db="UniProtKB">
        <authorList>
            <consortium name="RefSeq"/>
        </authorList>
    </citation>
    <scope>IDENTIFICATION</scope>
    <source>
        <tissue evidence="13">Muscle</tissue>
    </source>
</reference>
<dbReference type="Pfam" id="PF12896">
    <property type="entry name" value="ANAPC4"/>
    <property type="match status" value="1"/>
</dbReference>
<dbReference type="PIRSF" id="PIRSF037303">
    <property type="entry name" value="APC4"/>
    <property type="match status" value="1"/>
</dbReference>
<dbReference type="InterPro" id="IPR017169">
    <property type="entry name" value="APC4_metazoa"/>
</dbReference>
<evidence type="ECO:0000256" key="1">
    <source>
        <dbReference type="ARBA" id="ARBA00016067"/>
    </source>
</evidence>
<evidence type="ECO:0000256" key="8">
    <source>
        <dbReference type="SAM" id="Phobius"/>
    </source>
</evidence>
<proteinExistence type="inferred from homology"/>
<keyword evidence="5 6" id="KW-0131">Cell cycle</keyword>
<accession>A0ABM1AZM4</accession>
<keyword evidence="12" id="KW-1185">Reference proteome</keyword>
<keyword evidence="3 6" id="KW-0498">Mitosis</keyword>
<evidence type="ECO:0000256" key="3">
    <source>
        <dbReference type="ARBA" id="ARBA00022776"/>
    </source>
</evidence>
<dbReference type="Pfam" id="PF12894">
    <property type="entry name" value="ANAPC4_WD40"/>
    <property type="match status" value="1"/>
</dbReference>
<dbReference type="PANTHER" id="PTHR13260:SF0">
    <property type="entry name" value="ANAPHASE-PROMOTING COMPLEX SUBUNIT 4"/>
    <property type="match status" value="1"/>
</dbReference>
<feature type="compositionally biased region" description="Acidic residues" evidence="7">
    <location>
        <begin position="745"/>
        <end position="755"/>
    </location>
</feature>
<sequence length="788" mass="89737">MCSFRQVDERHVPSEATQMVWSPTMDLIALATMQGEVLLHRLSWKKVWSLAPPKGKDNTVKVQVLVWRPDGKVLAVAYDTGTVLLCDVENSDVLHKIDVASSILCMAWVQKHEQHEREQLCYTDRSYQYLPKLPSLTKSYCSVSKNAEDSVEDSKKLRNQTNLNILLIGTITGNVLLNAFGVYPCGKLLVKFEDKHQNYVPIVCCSLSEDFSILSVIAGRKMEDEQTVYSLLIYSVPMLQQYHEELQIIALKYGQIACLRNYLSCTIQAIEEAWEDILLEIDSKLMTYAEEKQRVSSGTVSDGFLELLMFGTPSDVLEKFLLHDLTESGLKKLGHSIELSYSNIQKLVLKNLQCVAQAIYYHLNDMKGMALWESRFGALGLSIEVVKLAVMSTGSFLMKATEIQQVIDNSMKKFKAFFRWLYTVILRLSDEPIPPEITKVTQQDLNFVADFLKENFASEWDQEKKSTFSLERVGQYLKMEKLTFTQNLKDNPWITFLEAHPQFNENGMLFNHYPEKSLVQQQVELEKAVDDAFQGPFNVIGDSFVISEKISLFSCKTDFNLKTSYVTNIKTSSFYIVFIADKVPSSCMYIVREPLGVSSCLEAVCVCFGEIGNEYTESNEGTSTIVESPKKHRILDVQFYNDDILSVLLVENQDEIPDRGIPILVQFPLKNVAHEFQPIDTQKNVDLVSGLRSIIDGANCLDKMNYRYLESMRALQFAVSGSRKVACVLFSSRRRVRLFEMDVEDEEEDQDDTCLDESATREFPEREESGIIATNETIGEDDKENSFD</sequence>
<keyword evidence="8" id="KW-1133">Transmembrane helix</keyword>
<feature type="domain" description="Anaphase-promoting complex subunit 4 C-terminal half WD40" evidence="11">
    <location>
        <begin position="570"/>
        <end position="740"/>
    </location>
</feature>
<feature type="domain" description="Anaphase-promoting complex subunit 4 long" evidence="10">
    <location>
        <begin position="231"/>
        <end position="431"/>
    </location>
</feature>
<evidence type="ECO:0000256" key="4">
    <source>
        <dbReference type="ARBA" id="ARBA00022786"/>
    </source>
</evidence>
<dbReference type="Gene3D" id="2.130.10.10">
    <property type="entry name" value="YVTN repeat-like/Quinoprotein amine dehydrogenase"/>
    <property type="match status" value="1"/>
</dbReference>
<evidence type="ECO:0000313" key="13">
    <source>
        <dbReference type="RefSeq" id="XP_013771782.1"/>
    </source>
</evidence>
<protein>
    <recommendedName>
        <fullName evidence="1 6">Anaphase-promoting complex subunit 4</fullName>
    </recommendedName>
    <alternativeName>
        <fullName evidence="6">Cyclosome subunit 4</fullName>
    </alternativeName>
</protein>
<evidence type="ECO:0000256" key="6">
    <source>
        <dbReference type="PIRNR" id="PIRNR037303"/>
    </source>
</evidence>
<dbReference type="RefSeq" id="XP_013771782.1">
    <property type="nucleotide sequence ID" value="XM_013916328.2"/>
</dbReference>
<dbReference type="InterPro" id="IPR036322">
    <property type="entry name" value="WD40_repeat_dom_sf"/>
</dbReference>
<dbReference type="InterPro" id="IPR024789">
    <property type="entry name" value="APC4"/>
</dbReference>
<dbReference type="InterPro" id="IPR024977">
    <property type="entry name" value="Apc4-like_WD40_dom"/>
</dbReference>
<dbReference type="Pfam" id="PF23405">
    <property type="entry name" value="WD40_APC4_C-half"/>
    <property type="match status" value="1"/>
</dbReference>